<dbReference type="Proteomes" id="UP001049518">
    <property type="component" value="Chromosome"/>
</dbReference>
<keyword evidence="4" id="KW-1185">Reference proteome</keyword>
<dbReference type="SUPFAM" id="SSF47090">
    <property type="entry name" value="PGBD-like"/>
    <property type="match status" value="2"/>
</dbReference>
<feature type="chain" id="PRO_5047113571" evidence="1">
    <location>
        <begin position="18"/>
        <end position="199"/>
    </location>
</feature>
<gene>
    <name evidence="3" type="ORF">AGRA3207_001690</name>
</gene>
<protein>
    <submittedName>
        <fullName evidence="3">Peptidoglycan-binding protein</fullName>
    </submittedName>
</protein>
<dbReference type="EMBL" id="CP059572">
    <property type="protein sequence ID" value="QXJ20896.1"/>
    <property type="molecule type" value="Genomic_DNA"/>
</dbReference>
<evidence type="ECO:0000313" key="4">
    <source>
        <dbReference type="Proteomes" id="UP001049518"/>
    </source>
</evidence>
<evidence type="ECO:0000259" key="2">
    <source>
        <dbReference type="Pfam" id="PF01471"/>
    </source>
</evidence>
<dbReference type="RefSeq" id="WP_231334014.1">
    <property type="nucleotide sequence ID" value="NZ_CP059572.1"/>
</dbReference>
<proteinExistence type="predicted"/>
<dbReference type="InterPro" id="IPR002477">
    <property type="entry name" value="Peptidoglycan-bd-like"/>
</dbReference>
<name>A0ABX8QQB9_9ACTN</name>
<dbReference type="InterPro" id="IPR036366">
    <property type="entry name" value="PGBDSf"/>
</dbReference>
<reference evidence="3" key="1">
    <citation type="submission" date="2020-07" db="EMBL/GenBank/DDBJ databases">
        <authorList>
            <person name="Tarantini F.S."/>
            <person name="Hong K.W."/>
            <person name="Chan K.G."/>
        </authorList>
    </citation>
    <scope>NUCLEOTIDE SEQUENCE</scope>
    <source>
        <strain evidence="3">32-07</strain>
    </source>
</reference>
<dbReference type="InterPro" id="IPR036365">
    <property type="entry name" value="PGBD-like_sf"/>
</dbReference>
<accession>A0ABX8QQB9</accession>
<evidence type="ECO:0000313" key="3">
    <source>
        <dbReference type="EMBL" id="QXJ20896.1"/>
    </source>
</evidence>
<feature type="domain" description="Peptidoglycan binding-like" evidence="2">
    <location>
        <begin position="57"/>
        <end position="117"/>
    </location>
</feature>
<organism evidence="3 4">
    <name type="scientific">Actinomadura graeca</name>
    <dbReference type="NCBI Taxonomy" id="2750812"/>
    <lineage>
        <taxon>Bacteria</taxon>
        <taxon>Bacillati</taxon>
        <taxon>Actinomycetota</taxon>
        <taxon>Actinomycetes</taxon>
        <taxon>Streptosporangiales</taxon>
        <taxon>Thermomonosporaceae</taxon>
        <taxon>Actinomadura</taxon>
    </lineage>
</organism>
<dbReference type="Gene3D" id="1.10.101.10">
    <property type="entry name" value="PGBD-like superfamily/PGBD"/>
    <property type="match status" value="2"/>
</dbReference>
<sequence>MKIMLSAVTGLTATALAAGTAFGPAGTAHADGPGTDPAVHRAIQAQRWVELKAGDRGYRVASVRCFLTQFGAYDNCAPTAARGDVFLADMVQPVKRYQAGHGLTATGTITPRTWEAISKDAGITRQGDRRVHQVKAVQAAMRKLQDSTLSVDGKYGPKTTRTVTSFQRRKRIGADGIFGPLTFHAAFGAGAENKGTPGF</sequence>
<evidence type="ECO:0000256" key="1">
    <source>
        <dbReference type="SAM" id="SignalP"/>
    </source>
</evidence>
<feature type="signal peptide" evidence="1">
    <location>
        <begin position="1"/>
        <end position="17"/>
    </location>
</feature>
<dbReference type="Pfam" id="PF01471">
    <property type="entry name" value="PG_binding_1"/>
    <property type="match status" value="2"/>
</dbReference>
<keyword evidence="1" id="KW-0732">Signal</keyword>
<feature type="domain" description="Peptidoglycan binding-like" evidence="2">
    <location>
        <begin position="133"/>
        <end position="183"/>
    </location>
</feature>